<keyword evidence="4" id="KW-1185">Reference proteome</keyword>
<accession>A0A815GIX1</accession>
<evidence type="ECO:0000256" key="1">
    <source>
        <dbReference type="SAM" id="MobiDB-lite"/>
    </source>
</evidence>
<proteinExistence type="predicted"/>
<sequence>NNTRSTANIINGSSNSAKTKGALEQPIEDGGSELNANDGASVIDRYLKSTKQYLPLKRTDSTWYISF</sequence>
<feature type="non-terminal residue" evidence="2">
    <location>
        <position position="1"/>
    </location>
</feature>
<comment type="caution">
    <text evidence="2">The sequence shown here is derived from an EMBL/GenBank/DDBJ whole genome shotgun (WGS) entry which is preliminary data.</text>
</comment>
<name>A0A815GIX1_9BILA</name>
<gene>
    <name evidence="2" type="ORF">GPM918_LOCUS30357</name>
    <name evidence="3" type="ORF">SRO942_LOCUS30968</name>
</gene>
<feature type="region of interest" description="Disordered" evidence="1">
    <location>
        <begin position="1"/>
        <end position="35"/>
    </location>
</feature>
<organism evidence="2 4">
    <name type="scientific">Didymodactylos carnosus</name>
    <dbReference type="NCBI Taxonomy" id="1234261"/>
    <lineage>
        <taxon>Eukaryota</taxon>
        <taxon>Metazoa</taxon>
        <taxon>Spiralia</taxon>
        <taxon>Gnathifera</taxon>
        <taxon>Rotifera</taxon>
        <taxon>Eurotatoria</taxon>
        <taxon>Bdelloidea</taxon>
        <taxon>Philodinida</taxon>
        <taxon>Philodinidae</taxon>
        <taxon>Didymodactylos</taxon>
    </lineage>
</organism>
<evidence type="ECO:0000313" key="4">
    <source>
        <dbReference type="Proteomes" id="UP000663829"/>
    </source>
</evidence>
<evidence type="ECO:0000313" key="2">
    <source>
        <dbReference type="EMBL" id="CAF1339446.1"/>
    </source>
</evidence>
<reference evidence="2" key="1">
    <citation type="submission" date="2021-02" db="EMBL/GenBank/DDBJ databases">
        <authorList>
            <person name="Nowell W R."/>
        </authorList>
    </citation>
    <scope>NUCLEOTIDE SEQUENCE</scope>
</reference>
<dbReference type="EMBL" id="CAJOBC010057839">
    <property type="protein sequence ID" value="CAF4199274.1"/>
    <property type="molecule type" value="Genomic_DNA"/>
</dbReference>
<dbReference type="AlphaFoldDB" id="A0A815GIX1"/>
<dbReference type="EMBL" id="CAJNOQ010014322">
    <property type="protein sequence ID" value="CAF1339446.1"/>
    <property type="molecule type" value="Genomic_DNA"/>
</dbReference>
<feature type="compositionally biased region" description="Polar residues" evidence="1">
    <location>
        <begin position="1"/>
        <end position="18"/>
    </location>
</feature>
<evidence type="ECO:0000313" key="3">
    <source>
        <dbReference type="EMBL" id="CAF4199274.1"/>
    </source>
</evidence>
<dbReference type="Proteomes" id="UP000681722">
    <property type="component" value="Unassembled WGS sequence"/>
</dbReference>
<dbReference type="Proteomes" id="UP000663829">
    <property type="component" value="Unassembled WGS sequence"/>
</dbReference>
<protein>
    <submittedName>
        <fullName evidence="2">Uncharacterized protein</fullName>
    </submittedName>
</protein>